<feature type="region of interest" description="Disordered" evidence="3">
    <location>
        <begin position="229"/>
        <end position="266"/>
    </location>
</feature>
<dbReference type="Proteomes" id="UP000546986">
    <property type="component" value="Unassembled WGS sequence"/>
</dbReference>
<dbReference type="Gene3D" id="1.10.533.10">
    <property type="entry name" value="Death Domain, Fas"/>
    <property type="match status" value="1"/>
</dbReference>
<keyword evidence="6" id="KW-1185">Reference proteome</keyword>
<feature type="non-terminal residue" evidence="5">
    <location>
        <position position="1"/>
    </location>
</feature>
<name>A0A7L1R764_9PASS</name>
<feature type="compositionally biased region" description="Basic and acidic residues" evidence="3">
    <location>
        <begin position="385"/>
        <end position="395"/>
    </location>
</feature>
<dbReference type="InterPro" id="IPR000488">
    <property type="entry name" value="Death_dom"/>
</dbReference>
<dbReference type="FunFam" id="1.10.533.10:FF:000002">
    <property type="entry name" value="Ankyrin-3 isoform 2"/>
    <property type="match status" value="1"/>
</dbReference>
<dbReference type="EMBL" id="VXBR01012368">
    <property type="protein sequence ID" value="NXO32813.1"/>
    <property type="molecule type" value="Genomic_DNA"/>
</dbReference>
<dbReference type="PANTHER" id="PTHR24123:SF74">
    <property type="entry name" value="ANKYRIN 3"/>
    <property type="match status" value="1"/>
</dbReference>
<dbReference type="PANTHER" id="PTHR24123">
    <property type="entry name" value="ANKYRIN REPEAT-CONTAINING"/>
    <property type="match status" value="1"/>
</dbReference>
<reference evidence="5 6" key="1">
    <citation type="submission" date="2019-09" db="EMBL/GenBank/DDBJ databases">
        <title>Bird 10,000 Genomes (B10K) Project - Family phase.</title>
        <authorList>
            <person name="Zhang G."/>
        </authorList>
    </citation>
    <scope>NUCLEOTIDE SEQUENCE [LARGE SCALE GENOMIC DNA]</scope>
    <source>
        <strain evidence="5">B10K-DU-002-30</strain>
        <tissue evidence="5">Muscle</tissue>
    </source>
</reference>
<accession>A0A7L1R764</accession>
<keyword evidence="2" id="KW-0040">ANK repeat</keyword>
<dbReference type="PROSITE" id="PS50017">
    <property type="entry name" value="DEATH_DOMAIN"/>
    <property type="match status" value="1"/>
</dbReference>
<dbReference type="InterPro" id="IPR037971">
    <property type="entry name" value="Ank3_Death"/>
</dbReference>
<gene>
    <name evidence="5" type="primary">Ank3_1</name>
    <name evidence="5" type="ORF">CISJUN_R14041</name>
</gene>
<dbReference type="GO" id="GO:0007165">
    <property type="term" value="P:signal transduction"/>
    <property type="evidence" value="ECO:0007669"/>
    <property type="project" value="InterPro"/>
</dbReference>
<feature type="compositionally biased region" description="Polar residues" evidence="3">
    <location>
        <begin position="396"/>
        <end position="415"/>
    </location>
</feature>
<feature type="compositionally biased region" description="Polar residues" evidence="3">
    <location>
        <begin position="314"/>
        <end position="323"/>
    </location>
</feature>
<feature type="region of interest" description="Disordered" evidence="3">
    <location>
        <begin position="308"/>
        <end position="454"/>
    </location>
</feature>
<feature type="compositionally biased region" description="Polar residues" evidence="3">
    <location>
        <begin position="361"/>
        <end position="371"/>
    </location>
</feature>
<evidence type="ECO:0000256" key="3">
    <source>
        <dbReference type="SAM" id="MobiDB-lite"/>
    </source>
</evidence>
<feature type="non-terminal residue" evidence="5">
    <location>
        <position position="583"/>
    </location>
</feature>
<dbReference type="SUPFAM" id="SSF47986">
    <property type="entry name" value="DEATH domain"/>
    <property type="match status" value="1"/>
</dbReference>
<evidence type="ECO:0000256" key="1">
    <source>
        <dbReference type="ARBA" id="ARBA00022737"/>
    </source>
</evidence>
<feature type="region of interest" description="Disordered" evidence="3">
    <location>
        <begin position="169"/>
        <end position="213"/>
    </location>
</feature>
<keyword evidence="1" id="KW-0677">Repeat</keyword>
<feature type="domain" description="Death" evidence="4">
    <location>
        <begin position="8"/>
        <end position="92"/>
    </location>
</feature>
<protein>
    <submittedName>
        <fullName evidence="5">ANK3 protein</fullName>
    </submittedName>
</protein>
<evidence type="ECO:0000259" key="4">
    <source>
        <dbReference type="PROSITE" id="PS50017"/>
    </source>
</evidence>
<organism evidence="5 6">
    <name type="scientific">Cisticola juncidis</name>
    <dbReference type="NCBI Taxonomy" id="52622"/>
    <lineage>
        <taxon>Eukaryota</taxon>
        <taxon>Metazoa</taxon>
        <taxon>Chordata</taxon>
        <taxon>Craniata</taxon>
        <taxon>Vertebrata</taxon>
        <taxon>Euteleostomi</taxon>
        <taxon>Archelosauria</taxon>
        <taxon>Archosauria</taxon>
        <taxon>Dinosauria</taxon>
        <taxon>Saurischia</taxon>
        <taxon>Theropoda</taxon>
        <taxon>Coelurosauria</taxon>
        <taxon>Aves</taxon>
        <taxon>Neognathae</taxon>
        <taxon>Neoaves</taxon>
        <taxon>Telluraves</taxon>
        <taxon>Australaves</taxon>
        <taxon>Passeriformes</taxon>
        <taxon>Sylvioidea</taxon>
        <taxon>Cisticolidae</taxon>
        <taxon>Cisticola</taxon>
    </lineage>
</organism>
<dbReference type="Pfam" id="PF00531">
    <property type="entry name" value="Death"/>
    <property type="match status" value="1"/>
</dbReference>
<evidence type="ECO:0000256" key="2">
    <source>
        <dbReference type="ARBA" id="ARBA00023043"/>
    </source>
</evidence>
<feature type="compositionally biased region" description="Polar residues" evidence="3">
    <location>
        <begin position="423"/>
        <end position="434"/>
    </location>
</feature>
<dbReference type="SMART" id="SM00005">
    <property type="entry name" value="DEATH"/>
    <property type="match status" value="1"/>
</dbReference>
<feature type="compositionally biased region" description="Basic and acidic residues" evidence="3">
    <location>
        <begin position="233"/>
        <end position="266"/>
    </location>
</feature>
<dbReference type="CDD" id="cd08803">
    <property type="entry name" value="Death_ank3"/>
    <property type="match status" value="1"/>
</dbReference>
<evidence type="ECO:0000313" key="6">
    <source>
        <dbReference type="Proteomes" id="UP000546986"/>
    </source>
</evidence>
<feature type="compositionally biased region" description="Basic and acidic residues" evidence="3">
    <location>
        <begin position="335"/>
        <end position="345"/>
    </location>
</feature>
<evidence type="ECO:0000313" key="5">
    <source>
        <dbReference type="EMBL" id="NXO32813.1"/>
    </source>
</evidence>
<dbReference type="InterPro" id="IPR011029">
    <property type="entry name" value="DEATH-like_dom_sf"/>
</dbReference>
<comment type="caution">
    <text evidence="5">The sequence shown here is derived from an EMBL/GenBank/DDBJ whole genome shotgun (WGS) entry which is preliminary data.</text>
</comment>
<dbReference type="AlphaFoldDB" id="A0A7L1R764"/>
<sequence>PQSPCERTDIRMAIVADHLGLSWTELARELNFSVDEINQIRVENPNSLIAQSFMLLKKWVTRDGKNATTDALTSVLTKINRIDIVTLLEGPIFDYGNISGTRSFADENNVFHDPIDGYPSIQVELETPTGLRFVPPTPFQQDDFLSDTSSLESPLRTPSRLSDVVVTSQGHVDGTAAPPVVTEEDTSLDDSRVDFSVPREGTPRDISLGESQLEEVDLKDFPRYLGSYGGISKDAKQRQSEETSERGVRTEQPEREKSGSDEEMTAEKFKSLFEDIQLEEGAESEEMTEERVWSILKGVQQAERAMSSIAGWQPDSSSVSEAPTSGRRIGGSLLDRLDESSDQCRDSITSYVKGEVAKPETNGSLSESTSEAKTKSYIQEALNDVGKHSDKEALKTKSQISTGTDEQTLSSTAYQKSLEETSKPTTEGSKTSVPVSVKKMGWSSSEDGKPRAGIQEEEGAVMSEQKVQYVLLGCCALVEAGGCSESDSEIESDSSSDEEQRITTRVYRRRLILKGEEAKNIPGESVTEEQFTDEEGNVITRKITRKVVRRVVIPHERRVGEMQGEAYKVKTKKEVRHVEKKSY</sequence>
<proteinExistence type="predicted"/>
<dbReference type="InterPro" id="IPR051165">
    <property type="entry name" value="Multifunctional_ANK_Repeat"/>
</dbReference>